<dbReference type="PROSITE" id="PS50181">
    <property type="entry name" value="FBOX"/>
    <property type="match status" value="1"/>
</dbReference>
<feature type="domain" description="F-box" evidence="1">
    <location>
        <begin position="1"/>
        <end position="48"/>
    </location>
</feature>
<comment type="caution">
    <text evidence="2">The sequence shown here is derived from an EMBL/GenBank/DDBJ whole genome shotgun (WGS) entry which is preliminary data.</text>
</comment>
<dbReference type="SUPFAM" id="SSF81383">
    <property type="entry name" value="F-box domain"/>
    <property type="match status" value="1"/>
</dbReference>
<evidence type="ECO:0000313" key="3">
    <source>
        <dbReference type="Proteomes" id="UP000190744"/>
    </source>
</evidence>
<dbReference type="EMBL" id="LJBN01000126">
    <property type="protein sequence ID" value="OOQ87281.1"/>
    <property type="molecule type" value="Genomic_DNA"/>
</dbReference>
<dbReference type="CDD" id="cd09917">
    <property type="entry name" value="F-box_SF"/>
    <property type="match status" value="1"/>
</dbReference>
<evidence type="ECO:0000259" key="1">
    <source>
        <dbReference type="PROSITE" id="PS50181"/>
    </source>
</evidence>
<dbReference type="Proteomes" id="UP000190744">
    <property type="component" value="Unassembled WGS sequence"/>
</dbReference>
<sequence>MSIARLPPEMLTTICGYLDLHEWCSLRITCQQIYSLPLEAFARRYHRSLSLLVTTENLSQLQQIAARDLLRTSFREIWIVPTLFEGWPKIKYLEFASSEYGRRSTKYDRKEKSWNITQAELEARFAAYQAVIAGHRSILESSTLSDILAKCLALCENTVTTGLRSYPINLLLNSEKEAGVSCLGSPELRKQLSCGERHTVWFYGPIPASLAISHAMAFSALVKALIRSGQRVQSLHTCGNYVCGLSLQQIQLAESDYPSLLSLLEGIRSLRICIQFPKEISVGTRLERKD</sequence>
<dbReference type="InterPro" id="IPR036047">
    <property type="entry name" value="F-box-like_dom_sf"/>
</dbReference>
<gene>
    <name evidence="2" type="ORF">PEBR_17645</name>
</gene>
<proteinExistence type="predicted"/>
<dbReference type="InterPro" id="IPR001810">
    <property type="entry name" value="F-box_dom"/>
</dbReference>
<accession>A0A1S9RPL7</accession>
<name>A0A1S9RPL7_PENBI</name>
<dbReference type="AlphaFoldDB" id="A0A1S9RPL7"/>
<dbReference type="Pfam" id="PF12937">
    <property type="entry name" value="F-box-like"/>
    <property type="match status" value="1"/>
</dbReference>
<reference evidence="3" key="1">
    <citation type="submission" date="2015-09" db="EMBL/GenBank/DDBJ databases">
        <authorList>
            <person name="Fill T.P."/>
            <person name="Baretta J.F."/>
            <person name="de Almeida L.G."/>
            <person name="Rocha M."/>
            <person name="de Souza D.H."/>
            <person name="Malavazi I."/>
            <person name="Cerdeira L.T."/>
            <person name="Hong H."/>
            <person name="Samborskyy M."/>
            <person name="de Vasconcelos A.T."/>
            <person name="Leadlay P."/>
            <person name="Rodrigues-Filho E."/>
        </authorList>
    </citation>
    <scope>NUCLEOTIDE SEQUENCE [LARGE SCALE GENOMIC DNA]</scope>
    <source>
        <strain evidence="3">LaBioMMi 136</strain>
    </source>
</reference>
<organism evidence="2 3">
    <name type="scientific">Penicillium brasilianum</name>
    <dbReference type="NCBI Taxonomy" id="104259"/>
    <lineage>
        <taxon>Eukaryota</taxon>
        <taxon>Fungi</taxon>
        <taxon>Dikarya</taxon>
        <taxon>Ascomycota</taxon>
        <taxon>Pezizomycotina</taxon>
        <taxon>Eurotiomycetes</taxon>
        <taxon>Eurotiomycetidae</taxon>
        <taxon>Eurotiales</taxon>
        <taxon>Aspergillaceae</taxon>
        <taxon>Penicillium</taxon>
    </lineage>
</organism>
<protein>
    <recommendedName>
        <fullName evidence="1">F-box domain-containing protein</fullName>
    </recommendedName>
</protein>
<evidence type="ECO:0000313" key="2">
    <source>
        <dbReference type="EMBL" id="OOQ87281.1"/>
    </source>
</evidence>